<evidence type="ECO:0000256" key="1">
    <source>
        <dbReference type="ARBA" id="ARBA00022603"/>
    </source>
</evidence>
<proteinExistence type="predicted"/>
<evidence type="ECO:0000256" key="4">
    <source>
        <dbReference type="ARBA" id="ARBA00022747"/>
    </source>
</evidence>
<dbReference type="REBASE" id="647343">
    <property type="entry name" value="M.Tbi324ORF50P"/>
</dbReference>
<feature type="domain" description="DNA methylase N-4/N-6" evidence="5">
    <location>
        <begin position="38"/>
        <end position="220"/>
    </location>
</feature>
<dbReference type="RefSeq" id="WP_212725102.1">
    <property type="nucleotide sequence ID" value="NZ_CP071250.1"/>
</dbReference>
<dbReference type="GO" id="GO:0003677">
    <property type="term" value="F:DNA binding"/>
    <property type="evidence" value="ECO:0007669"/>
    <property type="project" value="InterPro"/>
</dbReference>
<dbReference type="SUPFAM" id="SSF53335">
    <property type="entry name" value="S-adenosyl-L-methionine-dependent methyltransferases"/>
    <property type="match status" value="1"/>
</dbReference>
<dbReference type="GO" id="GO:0009307">
    <property type="term" value="P:DNA restriction-modification system"/>
    <property type="evidence" value="ECO:0007669"/>
    <property type="project" value="UniProtKB-KW"/>
</dbReference>
<keyword evidence="2" id="KW-0808">Transferase</keyword>
<evidence type="ECO:0000256" key="3">
    <source>
        <dbReference type="ARBA" id="ARBA00022691"/>
    </source>
</evidence>
<dbReference type="Proteomes" id="UP001058072">
    <property type="component" value="Chromosome"/>
</dbReference>
<dbReference type="PRINTS" id="PR00506">
    <property type="entry name" value="D21N6MTFRASE"/>
</dbReference>
<dbReference type="GO" id="GO:0008170">
    <property type="term" value="F:N-methyltransferase activity"/>
    <property type="evidence" value="ECO:0007669"/>
    <property type="project" value="InterPro"/>
</dbReference>
<evidence type="ECO:0000259" key="5">
    <source>
        <dbReference type="Pfam" id="PF01555"/>
    </source>
</evidence>
<protein>
    <recommendedName>
        <fullName evidence="5">DNA methylase N-4/N-6 domain-containing protein</fullName>
    </recommendedName>
</protein>
<sequence>MDNNNNILYNPILSELNQKNQIDGLTLLKNIRESKIKACFFDPQYRGVLDQLNYGNEGKSRCQDRSKLSQMTEEDIIKFIHEIDRILIPTGHLFLWIDKYHLCSDVNIWFKETDLNVVDLIVWDKGKLGMGYRSRRKSEYCLILQKSPKRVKDIWKTHNIPDVWCEKVKKIHPHSKPIELQKVLIEAVTDIEDIIVDPAAGGFSVLEACQLCNRNFLGGDLLT</sequence>
<dbReference type="EMBL" id="CP071250">
    <property type="protein sequence ID" value="UUF08484.1"/>
    <property type="molecule type" value="Genomic_DNA"/>
</dbReference>
<gene>
    <name evidence="6" type="ORF">J0J70_00050</name>
</gene>
<dbReference type="InterPro" id="IPR002941">
    <property type="entry name" value="DNA_methylase_N4/N6"/>
</dbReference>
<dbReference type="AlphaFoldDB" id="A0A9Q9CL96"/>
<evidence type="ECO:0000313" key="7">
    <source>
        <dbReference type="Proteomes" id="UP001058072"/>
    </source>
</evidence>
<dbReference type="Gene3D" id="3.40.50.150">
    <property type="entry name" value="Vaccinia Virus protein VP39"/>
    <property type="match status" value="1"/>
</dbReference>
<dbReference type="InterPro" id="IPR029063">
    <property type="entry name" value="SAM-dependent_MTases_sf"/>
</dbReference>
<dbReference type="GO" id="GO:0032259">
    <property type="term" value="P:methylation"/>
    <property type="evidence" value="ECO:0007669"/>
    <property type="project" value="UniProtKB-KW"/>
</dbReference>
<dbReference type="InterPro" id="IPR002295">
    <property type="entry name" value="N4/N6-MTase_EcoPI_Mod-like"/>
</dbReference>
<keyword evidence="4" id="KW-0680">Restriction system</keyword>
<name>A0A9Q9CL96_9FIRM</name>
<keyword evidence="1" id="KW-0489">Methyltransferase</keyword>
<evidence type="ECO:0000313" key="6">
    <source>
        <dbReference type="EMBL" id="UUF08484.1"/>
    </source>
</evidence>
<keyword evidence="3" id="KW-0949">S-adenosyl-L-methionine</keyword>
<reference evidence="6" key="1">
    <citation type="submission" date="2021-03" db="EMBL/GenBank/DDBJ databases">
        <title>Comparative Genomics and Metabolomics in the genus Turicibacter.</title>
        <authorList>
            <person name="Maki J."/>
            <person name="Looft T."/>
        </authorList>
    </citation>
    <scope>NUCLEOTIDE SEQUENCE</scope>
    <source>
        <strain evidence="6">ISU324</strain>
    </source>
</reference>
<evidence type="ECO:0000256" key="2">
    <source>
        <dbReference type="ARBA" id="ARBA00022679"/>
    </source>
</evidence>
<accession>A0A9Q9CL96</accession>
<organism evidence="6 7">
    <name type="scientific">Turicibacter bilis</name>
    <dbReference type="NCBI Taxonomy" id="2735723"/>
    <lineage>
        <taxon>Bacteria</taxon>
        <taxon>Bacillati</taxon>
        <taxon>Bacillota</taxon>
        <taxon>Erysipelotrichia</taxon>
        <taxon>Erysipelotrichales</taxon>
        <taxon>Turicibacteraceae</taxon>
        <taxon>Turicibacter</taxon>
    </lineage>
</organism>
<dbReference type="Pfam" id="PF01555">
    <property type="entry name" value="N6_N4_Mtase"/>
    <property type="match status" value="1"/>
</dbReference>